<keyword evidence="8" id="KW-0411">Iron-sulfur</keyword>
<dbReference type="AlphaFoldDB" id="A0A381NX07"/>
<name>A0A381NX07_9ZZZZ</name>
<gene>
    <name evidence="14" type="ORF">METZ01_LOCUS11558</name>
</gene>
<keyword evidence="5" id="KW-0479">Metal-binding</keyword>
<evidence type="ECO:0000256" key="4">
    <source>
        <dbReference type="ARBA" id="ARBA00022691"/>
    </source>
</evidence>
<evidence type="ECO:0000256" key="7">
    <source>
        <dbReference type="ARBA" id="ARBA00023004"/>
    </source>
</evidence>
<keyword evidence="6" id="KW-0547">Nucleotide-binding</keyword>
<keyword evidence="3" id="KW-0004">4Fe-4S</keyword>
<dbReference type="EMBL" id="UINC01000636">
    <property type="protein sequence ID" value="SUZ58704.1"/>
    <property type="molecule type" value="Genomic_DNA"/>
</dbReference>
<dbReference type="GO" id="GO:0005525">
    <property type="term" value="F:GTP binding"/>
    <property type="evidence" value="ECO:0007669"/>
    <property type="project" value="UniProtKB-KW"/>
</dbReference>
<evidence type="ECO:0000259" key="13">
    <source>
        <dbReference type="PROSITE" id="PS51918"/>
    </source>
</evidence>
<dbReference type="GO" id="GO:0006777">
    <property type="term" value="P:Mo-molybdopterin cofactor biosynthetic process"/>
    <property type="evidence" value="ECO:0007669"/>
    <property type="project" value="UniProtKB-KW"/>
</dbReference>
<dbReference type="CDD" id="cd01335">
    <property type="entry name" value="Radical_SAM"/>
    <property type="match status" value="1"/>
</dbReference>
<dbReference type="InterPro" id="IPR013785">
    <property type="entry name" value="Aldolase_TIM"/>
</dbReference>
<dbReference type="NCBIfam" id="TIGR02666">
    <property type="entry name" value="moaA"/>
    <property type="match status" value="1"/>
</dbReference>
<dbReference type="SMART" id="SM00729">
    <property type="entry name" value="Elp3"/>
    <property type="match status" value="1"/>
</dbReference>
<evidence type="ECO:0000256" key="12">
    <source>
        <dbReference type="ARBA" id="ARBA00048697"/>
    </source>
</evidence>
<evidence type="ECO:0000256" key="6">
    <source>
        <dbReference type="ARBA" id="ARBA00022741"/>
    </source>
</evidence>
<proteinExistence type="inferred from homology"/>
<dbReference type="PANTHER" id="PTHR22960:SF0">
    <property type="entry name" value="MOLYBDENUM COFACTOR BIOSYNTHESIS PROTEIN 1"/>
    <property type="match status" value="1"/>
</dbReference>
<dbReference type="InterPro" id="IPR013483">
    <property type="entry name" value="MoaA"/>
</dbReference>
<dbReference type="NCBIfam" id="NF001199">
    <property type="entry name" value="PRK00164.2-1"/>
    <property type="match status" value="1"/>
</dbReference>
<dbReference type="InterPro" id="IPR040064">
    <property type="entry name" value="MoaA-like"/>
</dbReference>
<dbReference type="Pfam" id="PF06463">
    <property type="entry name" value="Mob_synth_C"/>
    <property type="match status" value="1"/>
</dbReference>
<dbReference type="InterPro" id="IPR058240">
    <property type="entry name" value="rSAM_sf"/>
</dbReference>
<evidence type="ECO:0000313" key="14">
    <source>
        <dbReference type="EMBL" id="SUZ58704.1"/>
    </source>
</evidence>
<dbReference type="GO" id="GO:0046872">
    <property type="term" value="F:metal ion binding"/>
    <property type="evidence" value="ECO:0007669"/>
    <property type="project" value="UniProtKB-KW"/>
</dbReference>
<dbReference type="InterPro" id="IPR000385">
    <property type="entry name" value="MoaA_NifB_PqqE_Fe-S-bd_CS"/>
</dbReference>
<evidence type="ECO:0000256" key="8">
    <source>
        <dbReference type="ARBA" id="ARBA00023014"/>
    </source>
</evidence>
<reference evidence="14" key="1">
    <citation type="submission" date="2018-05" db="EMBL/GenBank/DDBJ databases">
        <authorList>
            <person name="Lanie J.A."/>
            <person name="Ng W.-L."/>
            <person name="Kazmierczak K.M."/>
            <person name="Andrzejewski T.M."/>
            <person name="Davidsen T.M."/>
            <person name="Wayne K.J."/>
            <person name="Tettelin H."/>
            <person name="Glass J.I."/>
            <person name="Rusch D."/>
            <person name="Podicherti R."/>
            <person name="Tsui H.-C.T."/>
            <person name="Winkler M.E."/>
        </authorList>
    </citation>
    <scope>NUCLEOTIDE SEQUENCE</scope>
</reference>
<dbReference type="SFLD" id="SFLDS00029">
    <property type="entry name" value="Radical_SAM"/>
    <property type="match status" value="1"/>
</dbReference>
<dbReference type="PANTHER" id="PTHR22960">
    <property type="entry name" value="MOLYBDOPTERIN COFACTOR SYNTHESIS PROTEIN A"/>
    <property type="match status" value="1"/>
</dbReference>
<evidence type="ECO:0000256" key="3">
    <source>
        <dbReference type="ARBA" id="ARBA00022485"/>
    </source>
</evidence>
<evidence type="ECO:0000256" key="10">
    <source>
        <dbReference type="ARBA" id="ARBA00023150"/>
    </source>
</evidence>
<keyword evidence="10" id="KW-0501">Molybdenum cofactor biosynthesis</keyword>
<sequence>MTTTPETSRPKLIDGMGRTIVNLRISVTDRCNFRCTYCMPADNVEFMDRSNLLSFEEIQRVVQIVSRMGINRLRLTGGEPLMRKNLPVLIKMLNEVDGIDDIAMTTNAYFLKDQAQSLKDAGLKRLNVSLDALDPEKFRDVNRRDCLQSVLDGLDTARKVGFKSIKINAVAVRNFSETEIMSLIEMGRSDGFEIRFIEFMPLDSDKVWERDKVLFGHEIVNMIKDNYELVPIDNSLEIGPASEYNFADGKGKIGIITAVSNPFCDHCNRIRMTADGKLRTCLFSTKETNLKELIRSGATDKTIIETLKQAVLVKEPGHKINLDDFERPTRAMHAIGG</sequence>
<dbReference type="SUPFAM" id="SSF102114">
    <property type="entry name" value="Radical SAM enzymes"/>
    <property type="match status" value="1"/>
</dbReference>
<evidence type="ECO:0000256" key="11">
    <source>
        <dbReference type="ARBA" id="ARBA00023239"/>
    </source>
</evidence>
<accession>A0A381NX07</accession>
<evidence type="ECO:0000256" key="2">
    <source>
        <dbReference type="ARBA" id="ARBA00012167"/>
    </source>
</evidence>
<dbReference type="Gene3D" id="3.20.20.70">
    <property type="entry name" value="Aldolase class I"/>
    <property type="match status" value="1"/>
</dbReference>
<dbReference type="Pfam" id="PF04055">
    <property type="entry name" value="Radical_SAM"/>
    <property type="match status" value="1"/>
</dbReference>
<dbReference type="SFLD" id="SFLDG01386">
    <property type="entry name" value="main_SPASM_domain-containing"/>
    <property type="match status" value="1"/>
</dbReference>
<dbReference type="EC" id="4.1.99.22" evidence="2"/>
<dbReference type="InterPro" id="IPR050105">
    <property type="entry name" value="MoCo_biosynth_MoaA/MoaC"/>
</dbReference>
<dbReference type="PROSITE" id="PS01305">
    <property type="entry name" value="MOAA_NIFB_PQQE"/>
    <property type="match status" value="1"/>
</dbReference>
<dbReference type="SFLD" id="SFLDG01067">
    <property type="entry name" value="SPASM/twitch_domain_containing"/>
    <property type="match status" value="1"/>
</dbReference>
<dbReference type="SFLD" id="SFLDG01383">
    <property type="entry name" value="cyclic_pyranopterin_phosphate"/>
    <property type="match status" value="1"/>
</dbReference>
<evidence type="ECO:0000256" key="9">
    <source>
        <dbReference type="ARBA" id="ARBA00023134"/>
    </source>
</evidence>
<keyword evidence="11" id="KW-0456">Lyase</keyword>
<dbReference type="InterPro" id="IPR010505">
    <property type="entry name" value="MoaA_twitch"/>
</dbReference>
<organism evidence="14">
    <name type="scientific">marine metagenome</name>
    <dbReference type="NCBI Taxonomy" id="408172"/>
    <lineage>
        <taxon>unclassified sequences</taxon>
        <taxon>metagenomes</taxon>
        <taxon>ecological metagenomes</taxon>
    </lineage>
</organism>
<dbReference type="InterPro" id="IPR007197">
    <property type="entry name" value="rSAM"/>
</dbReference>
<keyword evidence="9" id="KW-0342">GTP-binding</keyword>
<dbReference type="HAMAP" id="MF_01225_B">
    <property type="entry name" value="MoaA_B"/>
    <property type="match status" value="1"/>
</dbReference>
<evidence type="ECO:0000256" key="1">
    <source>
        <dbReference type="ARBA" id="ARBA00001966"/>
    </source>
</evidence>
<keyword evidence="4" id="KW-0949">S-adenosyl-L-methionine</keyword>
<comment type="cofactor">
    <cofactor evidence="1">
        <name>[4Fe-4S] cluster</name>
        <dbReference type="ChEBI" id="CHEBI:49883"/>
    </cofactor>
</comment>
<protein>
    <recommendedName>
        <fullName evidence="2">GTP 3',8-cyclase</fullName>
        <ecNumber evidence="2">4.1.99.22</ecNumber>
    </recommendedName>
</protein>
<comment type="catalytic activity">
    <reaction evidence="12">
        <text>GTP + AH2 + S-adenosyl-L-methionine = (8S)-3',8-cyclo-7,8-dihydroguanosine 5'-triphosphate + 5'-deoxyadenosine + L-methionine + A + H(+)</text>
        <dbReference type="Rhea" id="RHEA:49576"/>
        <dbReference type="ChEBI" id="CHEBI:13193"/>
        <dbReference type="ChEBI" id="CHEBI:15378"/>
        <dbReference type="ChEBI" id="CHEBI:17319"/>
        <dbReference type="ChEBI" id="CHEBI:17499"/>
        <dbReference type="ChEBI" id="CHEBI:37565"/>
        <dbReference type="ChEBI" id="CHEBI:57844"/>
        <dbReference type="ChEBI" id="CHEBI:59789"/>
        <dbReference type="ChEBI" id="CHEBI:131766"/>
        <dbReference type="EC" id="4.1.99.22"/>
    </reaction>
</comment>
<evidence type="ECO:0000256" key="5">
    <source>
        <dbReference type="ARBA" id="ARBA00022723"/>
    </source>
</evidence>
<dbReference type="InterPro" id="IPR006638">
    <property type="entry name" value="Elp3/MiaA/NifB-like_rSAM"/>
</dbReference>
<dbReference type="GO" id="GO:0061799">
    <property type="term" value="F:cyclic pyranopterin monophosphate synthase activity"/>
    <property type="evidence" value="ECO:0007669"/>
    <property type="project" value="TreeGrafter"/>
</dbReference>
<dbReference type="GO" id="GO:0051539">
    <property type="term" value="F:4 iron, 4 sulfur cluster binding"/>
    <property type="evidence" value="ECO:0007669"/>
    <property type="project" value="UniProtKB-KW"/>
</dbReference>
<dbReference type="CDD" id="cd21117">
    <property type="entry name" value="Twitch_MoaA"/>
    <property type="match status" value="1"/>
</dbReference>
<dbReference type="GO" id="GO:0061798">
    <property type="term" value="F:GTP 3',8'-cyclase activity"/>
    <property type="evidence" value="ECO:0007669"/>
    <property type="project" value="UniProtKB-EC"/>
</dbReference>
<feature type="domain" description="Radical SAM core" evidence="13">
    <location>
        <begin position="15"/>
        <end position="229"/>
    </location>
</feature>
<dbReference type="UniPathway" id="UPA00344"/>
<dbReference type="PROSITE" id="PS51918">
    <property type="entry name" value="RADICAL_SAM"/>
    <property type="match status" value="1"/>
</dbReference>
<keyword evidence="7" id="KW-0408">Iron</keyword>